<dbReference type="PANTHER" id="PTHR40076:SF1">
    <property type="entry name" value="MEMBRANE PROTEIN"/>
    <property type="match status" value="1"/>
</dbReference>
<proteinExistence type="predicted"/>
<dbReference type="KEGG" id="beu:BE0216_01415"/>
<feature type="transmembrane region" description="Helical" evidence="1">
    <location>
        <begin position="414"/>
        <end position="431"/>
    </location>
</feature>
<keyword evidence="1" id="KW-0472">Membrane</keyword>
<dbReference type="Proteomes" id="UP000593943">
    <property type="component" value="Chromosome"/>
</dbReference>
<keyword evidence="1" id="KW-1133">Transmembrane helix</keyword>
<feature type="transmembrane region" description="Helical" evidence="1">
    <location>
        <begin position="129"/>
        <end position="149"/>
    </location>
</feature>
<dbReference type="Proteomes" id="UP000216057">
    <property type="component" value="Unassembled WGS sequence"/>
</dbReference>
<feature type="transmembrane region" description="Helical" evidence="1">
    <location>
        <begin position="516"/>
        <end position="538"/>
    </location>
</feature>
<dbReference type="AlphaFoldDB" id="A0A261GE29"/>
<evidence type="ECO:0000313" key="5">
    <source>
        <dbReference type="Proteomes" id="UP000593943"/>
    </source>
</evidence>
<dbReference type="EMBL" id="MWWZ01000004">
    <property type="protein sequence ID" value="OZG69226.1"/>
    <property type="molecule type" value="Genomic_DNA"/>
</dbReference>
<feature type="transmembrane region" description="Helical" evidence="1">
    <location>
        <begin position="16"/>
        <end position="33"/>
    </location>
</feature>
<protein>
    <submittedName>
        <fullName evidence="3">DUF975 family protein</fullName>
    </submittedName>
</protein>
<dbReference type="EMBL" id="CP062938">
    <property type="protein sequence ID" value="QOL31265.1"/>
    <property type="molecule type" value="Genomic_DNA"/>
</dbReference>
<sequence length="604" mass="68270">MDRKEMKRQARRTLRGHYWILVIVCLFASFLGAEYGSSLWTATYEDTSVVRAETSDRLQSLVADIATDNEAEARDEVQQRRDEIKREDTIKALGRSRGVFSTVLNSFSSGGVILTVFDAIRSVATSQSIAVVILVVFSLAVYTFVWLFIKETYLIVARRMVLESRVYERVPLRRFLYPIQTRQWPRMAWNMFVCNVYQFLWTLTIVGGVVKHYSYMMVPYILAENPTISANEAITLSRRMMKGHKWECFVAGLSFLGWDLLNLASFGLVGIFYSNAYQAAFYGEYYAYLRGLTKTSGLPGSELMCDVYLFEKPQREVVRCSYSDVASVVDDVRAAEPVAKPSGFVGFLSQQLGIQMKSSPQVVAYEAYEARRHMTRDGRDIIEARVYPGRLAPAPMRFKMEVTSDLTSARSYTVLNLVMMFFIFCFVGWLWEVSLALITEGTFVNRGTLHGPWLPIYGTGGVVILVLLKRLRDRPYLEFIAATVLCGVLEYFSSWYLEVTHDGQRWWDYTGYFLNLNGRICAEGLLTFGLGGLAIVYVIAPALDNQLRKVNAKTLAVIAVVLLAVYAVDQAYSIGHPNSGAGITDYAVRTSAISAPDVRTFRTR</sequence>
<organism evidence="2 4">
    <name type="scientific">Bifidobacterium eulemuris</name>
    <dbReference type="NCBI Taxonomy" id="1765219"/>
    <lineage>
        <taxon>Bacteria</taxon>
        <taxon>Bacillati</taxon>
        <taxon>Actinomycetota</taxon>
        <taxon>Actinomycetes</taxon>
        <taxon>Bifidobacteriales</taxon>
        <taxon>Bifidobacteriaceae</taxon>
        <taxon>Bifidobacterium</taxon>
    </lineage>
</organism>
<evidence type="ECO:0000313" key="3">
    <source>
        <dbReference type="EMBL" id="QOL31265.1"/>
    </source>
</evidence>
<dbReference type="Pfam" id="PF06161">
    <property type="entry name" value="DUF975"/>
    <property type="match status" value="1"/>
</dbReference>
<reference evidence="2 4" key="1">
    <citation type="journal article" date="2017" name="BMC Genomics">
        <title>Comparative genomic and phylogenomic analyses of the Bifidobacteriaceae family.</title>
        <authorList>
            <person name="Lugli G.A."/>
            <person name="Milani C."/>
            <person name="Turroni F."/>
            <person name="Duranti S."/>
            <person name="Mancabelli L."/>
            <person name="Mangifesta M."/>
            <person name="Ferrario C."/>
            <person name="Modesto M."/>
            <person name="Mattarelli P."/>
            <person name="Jiri K."/>
            <person name="van Sinderen D."/>
            <person name="Ventura M."/>
        </authorList>
    </citation>
    <scope>NUCLEOTIDE SEQUENCE [LARGE SCALE GENOMIC DNA]</scope>
    <source>
        <strain evidence="2 4">DSM 100216</strain>
    </source>
</reference>
<keyword evidence="5" id="KW-1185">Reference proteome</keyword>
<feature type="transmembrane region" description="Helical" evidence="1">
    <location>
        <begin position="475"/>
        <end position="496"/>
    </location>
</feature>
<feature type="transmembrane region" description="Helical" evidence="1">
    <location>
        <begin position="550"/>
        <end position="568"/>
    </location>
</feature>
<dbReference type="InterPro" id="IPR010540">
    <property type="entry name" value="CmpB_TMEM229"/>
</dbReference>
<dbReference type="PANTHER" id="PTHR40076">
    <property type="entry name" value="MEMBRANE PROTEIN-RELATED"/>
    <property type="match status" value="1"/>
</dbReference>
<feature type="transmembrane region" description="Helical" evidence="1">
    <location>
        <begin position="451"/>
        <end position="468"/>
    </location>
</feature>
<accession>A0A261GE29</accession>
<name>A0A261GE29_9BIFI</name>
<dbReference type="Pfam" id="PF06541">
    <property type="entry name" value="ABC_trans_CmpB"/>
    <property type="match status" value="1"/>
</dbReference>
<dbReference type="OrthoDB" id="9784844at2"/>
<evidence type="ECO:0000313" key="2">
    <source>
        <dbReference type="EMBL" id="OZG69226.1"/>
    </source>
</evidence>
<feature type="transmembrane region" description="Helical" evidence="1">
    <location>
        <begin position="187"/>
        <end position="210"/>
    </location>
</feature>
<reference evidence="3 5" key="2">
    <citation type="submission" date="2020-10" db="EMBL/GenBank/DDBJ databases">
        <title>Genome sequencing of Bifidobacterium eulemuris_DSMZ_100216.</title>
        <authorList>
            <person name="Kim J."/>
        </authorList>
    </citation>
    <scope>NUCLEOTIDE SEQUENCE [LARGE SCALE GENOMIC DNA]</scope>
    <source>
        <strain evidence="3 5">DSM 100216</strain>
    </source>
</reference>
<keyword evidence="1" id="KW-0812">Transmembrane</keyword>
<gene>
    <name evidence="3" type="ORF">BE0216_01415</name>
    <name evidence="2" type="ORF">BEUL_0632</name>
</gene>
<dbReference type="RefSeq" id="WP_094636252.1">
    <property type="nucleotide sequence ID" value="NZ_CP062938.1"/>
</dbReference>
<dbReference type="InterPro" id="IPR010380">
    <property type="entry name" value="DUF975"/>
</dbReference>
<evidence type="ECO:0000313" key="4">
    <source>
        <dbReference type="Proteomes" id="UP000216057"/>
    </source>
</evidence>
<evidence type="ECO:0000256" key="1">
    <source>
        <dbReference type="SAM" id="Phobius"/>
    </source>
</evidence>